<keyword evidence="3" id="KW-1185">Reference proteome</keyword>
<keyword evidence="1" id="KW-0472">Membrane</keyword>
<evidence type="ECO:0000313" key="2">
    <source>
        <dbReference type="EMBL" id="AVP40246.1"/>
    </source>
</evidence>
<dbReference type="EMBL" id="MH023293">
    <property type="protein sequence ID" value="AVP40246.1"/>
    <property type="molecule type" value="Genomic_DNA"/>
</dbReference>
<evidence type="ECO:0000313" key="3">
    <source>
        <dbReference type="Proteomes" id="UP000240398"/>
    </source>
</evidence>
<organism evidence="2 3">
    <name type="scientific">Escherichia phage vB_EcoS Sa179lw</name>
    <dbReference type="NCBI Taxonomy" id="2126819"/>
    <lineage>
        <taxon>Viruses</taxon>
        <taxon>Duplodnaviria</taxon>
        <taxon>Heunggongvirae</taxon>
        <taxon>Uroviricota</taxon>
        <taxon>Caudoviricetes</taxon>
        <taxon>Buchananvirus</taxon>
        <taxon>Buchananvirus Sa179lw</taxon>
    </lineage>
</organism>
<sequence length="76" mass="9076">MMNTKQRYRMGYCVWLQETISDFLDKKMLADMVYGLLCFLLLISFPVSMPMVAAIRMIVTKRNIRKQYARDELMED</sequence>
<evidence type="ECO:0000256" key="1">
    <source>
        <dbReference type="SAM" id="Phobius"/>
    </source>
</evidence>
<accession>A0A2P1MXF0</accession>
<name>A0A2P1MXF0_9CAUD</name>
<gene>
    <name evidence="2" type="ORF">vBEcoSSa179w3YLVW_00061</name>
</gene>
<keyword evidence="1" id="KW-1133">Transmembrane helix</keyword>
<proteinExistence type="predicted"/>
<feature type="transmembrane region" description="Helical" evidence="1">
    <location>
        <begin position="32"/>
        <end position="59"/>
    </location>
</feature>
<keyword evidence="1" id="KW-0812">Transmembrane</keyword>
<protein>
    <submittedName>
        <fullName evidence="2">Uncharacterized protein</fullName>
    </submittedName>
</protein>
<reference evidence="3" key="1">
    <citation type="submission" date="2018-03" db="EMBL/GenBank/DDBJ databases">
        <title>Complete Genome Sequence of Escherichia coli Phage Sa179w3YLVW Isolated from Surface Water in a Produce-Growing Area in Northern California.</title>
        <authorList>
            <person name="Liao Y.-T."/>
            <person name="Liu F."/>
            <person name="Sun X."/>
            <person name="Li R.W."/>
            <person name="Wu V.C.H."/>
        </authorList>
    </citation>
    <scope>NUCLEOTIDE SEQUENCE [LARGE SCALE GENOMIC DNA]</scope>
</reference>
<dbReference type="Proteomes" id="UP000240398">
    <property type="component" value="Segment"/>
</dbReference>